<evidence type="ECO:0000313" key="2">
    <source>
        <dbReference type="EMBL" id="MBA4494977.1"/>
    </source>
</evidence>
<dbReference type="Gene3D" id="3.20.20.70">
    <property type="entry name" value="Aldolase class I"/>
    <property type="match status" value="1"/>
</dbReference>
<dbReference type="RefSeq" id="WP_181752217.1">
    <property type="nucleotide sequence ID" value="NZ_JACEIQ010000011.1"/>
</dbReference>
<keyword evidence="3" id="KW-1185">Reference proteome</keyword>
<sequence>MSSTSAIGWNPKLIDLSNQRTDKPRISGCTMVMDKGLGLTNFRDTLELAGEYIDFIKLGFGTAGLTPETVLKQKIALAKKHQVHLYPGGTFFEVALAQSCLDIYFHTLRELEFEWIEISDGTVDLSPATRIEAIKKAREWGFRVITEIGKKEEGSVTSIPQLLSTYEQDLSAGAFYVIVEGRETGENIGIFNQYGEVNQSYVTQVMKTVGPERIIWEAPQKQQQVWILGILGAQANLGNISPQEILSVESLRRGLRSDTFYCWKEKKSF</sequence>
<dbReference type="InterPro" id="IPR036112">
    <property type="entry name" value="ComA_synth_sf"/>
</dbReference>
<dbReference type="EMBL" id="JACEIQ010000011">
    <property type="protein sequence ID" value="MBA4494977.1"/>
    <property type="molecule type" value="Genomic_DNA"/>
</dbReference>
<protein>
    <submittedName>
        <fullName evidence="2">Phosphosulfolactate synthase</fullName>
    </submittedName>
</protein>
<dbReference type="InterPro" id="IPR003830">
    <property type="entry name" value="ComA_synth"/>
</dbReference>
<reference evidence="2 3" key="1">
    <citation type="submission" date="2020-07" db="EMBL/GenBank/DDBJ databases">
        <authorList>
            <person name="Feng H."/>
        </authorList>
    </citation>
    <scope>NUCLEOTIDE SEQUENCE [LARGE SCALE GENOMIC DNA]</scope>
    <source>
        <strain evidence="3">s-10</strain>
    </source>
</reference>
<dbReference type="Pfam" id="PF02679">
    <property type="entry name" value="ComA"/>
    <property type="match status" value="1"/>
</dbReference>
<comment type="caution">
    <text evidence="2">The sequence shown here is derived from an EMBL/GenBank/DDBJ whole genome shotgun (WGS) entry which is preliminary data.</text>
</comment>
<dbReference type="InterPro" id="IPR013785">
    <property type="entry name" value="Aldolase_TIM"/>
</dbReference>
<proteinExistence type="inferred from homology"/>
<dbReference type="Proteomes" id="UP000535491">
    <property type="component" value="Unassembled WGS sequence"/>
</dbReference>
<dbReference type="PANTHER" id="PTHR48413">
    <property type="match status" value="1"/>
</dbReference>
<evidence type="ECO:0000256" key="1">
    <source>
        <dbReference type="ARBA" id="ARBA00010424"/>
    </source>
</evidence>
<name>A0A7W1WS46_9BACL</name>
<dbReference type="SUPFAM" id="SSF102110">
    <property type="entry name" value="(2r)-phospho-3-sulfolactate synthase ComA"/>
    <property type="match status" value="1"/>
</dbReference>
<gene>
    <name evidence="2" type="ORF">H1191_11730</name>
</gene>
<dbReference type="PANTHER" id="PTHR48413:SF1">
    <property type="entry name" value="PROTEIN HEAT-STRESS-ASSOCIATED 32"/>
    <property type="match status" value="1"/>
</dbReference>
<evidence type="ECO:0000313" key="3">
    <source>
        <dbReference type="Proteomes" id="UP000535491"/>
    </source>
</evidence>
<dbReference type="AlphaFoldDB" id="A0A7W1WS46"/>
<organism evidence="2 3">
    <name type="scientific">Paenactinomyces guangxiensis</name>
    <dbReference type="NCBI Taxonomy" id="1490290"/>
    <lineage>
        <taxon>Bacteria</taxon>
        <taxon>Bacillati</taxon>
        <taxon>Bacillota</taxon>
        <taxon>Bacilli</taxon>
        <taxon>Bacillales</taxon>
        <taxon>Thermoactinomycetaceae</taxon>
        <taxon>Paenactinomyces</taxon>
    </lineage>
</organism>
<accession>A0A7W1WS46</accession>
<comment type="similarity">
    <text evidence="1">Belongs to the phosphosulfolactate synthase family.</text>
</comment>